<feature type="coiled-coil region" evidence="1">
    <location>
        <begin position="63"/>
        <end position="90"/>
    </location>
</feature>
<keyword evidence="1" id="KW-0175">Coiled coil</keyword>
<evidence type="ECO:0000313" key="2">
    <source>
        <dbReference type="EMBL" id="APM39730.1"/>
    </source>
</evidence>
<protein>
    <submittedName>
        <fullName evidence="2">Transposase</fullName>
    </submittedName>
</protein>
<dbReference type="Gene3D" id="1.10.10.60">
    <property type="entry name" value="Homeodomain-like"/>
    <property type="match status" value="1"/>
</dbReference>
<reference evidence="2 3" key="1">
    <citation type="submission" date="2016-12" db="EMBL/GenBank/DDBJ databases">
        <title>Complete genome sequence of Clostridium kluyveri JZZ isolated from the pit mud of a Chinese flavor liquor-making factory.</title>
        <authorList>
            <person name="Wang Y."/>
        </authorList>
    </citation>
    <scope>NUCLEOTIDE SEQUENCE [LARGE SCALE GENOMIC DNA]</scope>
    <source>
        <strain evidence="2 3">JZZ</strain>
    </source>
</reference>
<dbReference type="InterPro" id="IPR009057">
    <property type="entry name" value="Homeodomain-like_sf"/>
</dbReference>
<evidence type="ECO:0000256" key="1">
    <source>
        <dbReference type="SAM" id="Coils"/>
    </source>
</evidence>
<dbReference type="InterPro" id="IPR002514">
    <property type="entry name" value="Transposase_8"/>
</dbReference>
<dbReference type="EMBL" id="CP018335">
    <property type="protein sequence ID" value="APM39730.1"/>
    <property type="molecule type" value="Genomic_DNA"/>
</dbReference>
<dbReference type="AlphaFoldDB" id="A0A1L5FA75"/>
<accession>A0A1L5FA75</accession>
<dbReference type="GO" id="GO:0004803">
    <property type="term" value="F:transposase activity"/>
    <property type="evidence" value="ECO:0007669"/>
    <property type="project" value="InterPro"/>
</dbReference>
<organism evidence="2 3">
    <name type="scientific">Clostridium kluyveri</name>
    <dbReference type="NCBI Taxonomy" id="1534"/>
    <lineage>
        <taxon>Bacteria</taxon>
        <taxon>Bacillati</taxon>
        <taxon>Bacillota</taxon>
        <taxon>Clostridia</taxon>
        <taxon>Eubacteriales</taxon>
        <taxon>Clostridiaceae</taxon>
        <taxon>Clostridium</taxon>
    </lineage>
</organism>
<dbReference type="RefSeq" id="WP_073539346.1">
    <property type="nucleotide sequence ID" value="NZ_CP018335.1"/>
</dbReference>
<dbReference type="GO" id="GO:0006313">
    <property type="term" value="P:DNA transposition"/>
    <property type="evidence" value="ECO:0007669"/>
    <property type="project" value="InterPro"/>
</dbReference>
<dbReference type="Pfam" id="PF01527">
    <property type="entry name" value="HTH_Tnp_1"/>
    <property type="match status" value="1"/>
</dbReference>
<dbReference type="SUPFAM" id="SSF46689">
    <property type="entry name" value="Homeodomain-like"/>
    <property type="match status" value="1"/>
</dbReference>
<gene>
    <name evidence="2" type="ORF">BS101_13795</name>
</gene>
<dbReference type="Proteomes" id="UP000184604">
    <property type="component" value="Chromosome"/>
</dbReference>
<sequence length="92" mass="10661">MSNKSERYTEDFKNTIVELYKSSKSLSKLNSKHGASKSTIKSWVKKSTPIQIDNNKTITTADYQVLMKKMARLEKENEILKKAMAIFSKKNW</sequence>
<dbReference type="GO" id="GO:0003677">
    <property type="term" value="F:DNA binding"/>
    <property type="evidence" value="ECO:0007669"/>
    <property type="project" value="InterPro"/>
</dbReference>
<name>A0A1L5FA75_CLOKL</name>
<evidence type="ECO:0000313" key="3">
    <source>
        <dbReference type="Proteomes" id="UP000184604"/>
    </source>
</evidence>
<proteinExistence type="predicted"/>